<organism evidence="1 2">
    <name type="scientific">Leeuwenhoekiella marinoflava</name>
    <dbReference type="NCBI Taxonomy" id="988"/>
    <lineage>
        <taxon>Bacteria</taxon>
        <taxon>Pseudomonadati</taxon>
        <taxon>Bacteroidota</taxon>
        <taxon>Flavobacteriia</taxon>
        <taxon>Flavobacteriales</taxon>
        <taxon>Flavobacteriaceae</taxon>
        <taxon>Leeuwenhoekiella</taxon>
    </lineage>
</organism>
<evidence type="ECO:0000313" key="2">
    <source>
        <dbReference type="Proteomes" id="UP000290608"/>
    </source>
</evidence>
<dbReference type="EMBL" id="QOVL01000005">
    <property type="protein sequence ID" value="RXG32016.1"/>
    <property type="molecule type" value="Genomic_DNA"/>
</dbReference>
<proteinExistence type="predicted"/>
<accession>A0A4Q0PN81</accession>
<gene>
    <name evidence="1" type="ORF">DSL99_1319</name>
</gene>
<comment type="caution">
    <text evidence="1">The sequence shown here is derived from an EMBL/GenBank/DDBJ whole genome shotgun (WGS) entry which is preliminary data.</text>
</comment>
<dbReference type="RefSeq" id="WP_073098491.1">
    <property type="nucleotide sequence ID" value="NZ_QOVL01000005.1"/>
</dbReference>
<dbReference type="STRING" id="1122159.SAMN02745246_01376"/>
<dbReference type="Proteomes" id="UP000290608">
    <property type="component" value="Unassembled WGS sequence"/>
</dbReference>
<reference evidence="1 2" key="1">
    <citation type="submission" date="2018-07" db="EMBL/GenBank/DDBJ databases">
        <title>Leeuwenhoekiella genomics.</title>
        <authorList>
            <person name="Tahon G."/>
            <person name="Willems A."/>
        </authorList>
    </citation>
    <scope>NUCLEOTIDE SEQUENCE [LARGE SCALE GENOMIC DNA]</scope>
    <source>
        <strain evidence="1 2">LMG 1345</strain>
    </source>
</reference>
<sequence length="101" mass="12184">MNTEQPIDDQSLMTFLLECPAFENALEVSDRYITATFSDREDTRFENYFLELKETNRKYDLSGHQIHFIRPGKITSRHFLTVTPEKRKLFSWFKDLRFTLR</sequence>
<name>A0A4Q0PN81_9FLAO</name>
<protein>
    <submittedName>
        <fullName evidence="1">Uncharacterized protein</fullName>
    </submittedName>
</protein>
<evidence type="ECO:0000313" key="1">
    <source>
        <dbReference type="EMBL" id="RXG32016.1"/>
    </source>
</evidence>
<dbReference type="AlphaFoldDB" id="A0A4Q0PN81"/>